<gene>
    <name evidence="1" type="ORF">RDB_LOCUS16182</name>
</gene>
<evidence type="ECO:0000313" key="1">
    <source>
        <dbReference type="EMBL" id="CAE6423203.1"/>
    </source>
</evidence>
<dbReference type="AlphaFoldDB" id="A0A8H3AKG7"/>
<protein>
    <submittedName>
        <fullName evidence="1">Uncharacterized protein</fullName>
    </submittedName>
</protein>
<evidence type="ECO:0000313" key="2">
    <source>
        <dbReference type="Proteomes" id="UP000663861"/>
    </source>
</evidence>
<name>A0A8H3AKG7_9AGAM</name>
<accession>A0A8H3AKG7</accession>
<sequence>MYSRDDTTAYLPWNQEAHGILRWLGANNTKNDITGQPLQRWPNESSYHYFSRWLHSYGATLEWRVEFFPQGSADRCILWRPIVNGLELPACSVGFGASFLDEYRAKEDACEALVVAYRCFERP</sequence>
<reference evidence="1" key="1">
    <citation type="submission" date="2021-01" db="EMBL/GenBank/DDBJ databases">
        <authorList>
            <person name="Kaushik A."/>
        </authorList>
    </citation>
    <scope>NUCLEOTIDE SEQUENCE</scope>
    <source>
        <strain evidence="1">AG4-RS23</strain>
    </source>
</reference>
<dbReference type="Proteomes" id="UP000663861">
    <property type="component" value="Unassembled WGS sequence"/>
</dbReference>
<proteinExistence type="predicted"/>
<organism evidence="1 2">
    <name type="scientific">Rhizoctonia solani</name>
    <dbReference type="NCBI Taxonomy" id="456999"/>
    <lineage>
        <taxon>Eukaryota</taxon>
        <taxon>Fungi</taxon>
        <taxon>Dikarya</taxon>
        <taxon>Basidiomycota</taxon>
        <taxon>Agaricomycotina</taxon>
        <taxon>Agaricomycetes</taxon>
        <taxon>Cantharellales</taxon>
        <taxon>Ceratobasidiaceae</taxon>
        <taxon>Rhizoctonia</taxon>
    </lineage>
</organism>
<comment type="caution">
    <text evidence="1">The sequence shown here is derived from an EMBL/GenBank/DDBJ whole genome shotgun (WGS) entry which is preliminary data.</text>
</comment>
<dbReference type="EMBL" id="CAJMWY010000234">
    <property type="protein sequence ID" value="CAE6423203.1"/>
    <property type="molecule type" value="Genomic_DNA"/>
</dbReference>